<protein>
    <submittedName>
        <fullName evidence="2">Uncharacterized protein</fullName>
    </submittedName>
</protein>
<reference evidence="2 3" key="1">
    <citation type="journal article" date="2021" name="bioRxiv">
        <title>Chromosome-scale and haplotype-resolved genome assembly of a tetraploid potato cultivar.</title>
        <authorList>
            <person name="Sun H."/>
            <person name="Jiao W.-B."/>
            <person name="Krause K."/>
            <person name="Campoy J.A."/>
            <person name="Goel M."/>
            <person name="Folz-Donahue K."/>
            <person name="Kukat C."/>
            <person name="Huettel B."/>
            <person name="Schneeberger K."/>
        </authorList>
    </citation>
    <scope>NUCLEOTIDE SEQUENCE [LARGE SCALE GENOMIC DNA]</scope>
    <source>
        <strain evidence="2">SolTubOtavaFocal</strain>
        <tissue evidence="2">Leaves</tissue>
    </source>
</reference>
<evidence type="ECO:0000313" key="3">
    <source>
        <dbReference type="Proteomes" id="UP000826656"/>
    </source>
</evidence>
<dbReference type="Proteomes" id="UP000826656">
    <property type="component" value="Unassembled WGS sequence"/>
</dbReference>
<evidence type="ECO:0000313" key="2">
    <source>
        <dbReference type="EMBL" id="KAH0738334.1"/>
    </source>
</evidence>
<dbReference type="EMBL" id="JAIVGD010000028">
    <property type="protein sequence ID" value="KAH0738334.1"/>
    <property type="molecule type" value="Genomic_DNA"/>
</dbReference>
<proteinExistence type="predicted"/>
<feature type="compositionally biased region" description="Basic and acidic residues" evidence="1">
    <location>
        <begin position="105"/>
        <end position="118"/>
    </location>
</feature>
<name>A0ABQ7TW91_SOLTU</name>
<keyword evidence="3" id="KW-1185">Reference proteome</keyword>
<comment type="caution">
    <text evidence="2">The sequence shown here is derived from an EMBL/GenBank/DDBJ whole genome shotgun (WGS) entry which is preliminary data.</text>
</comment>
<organism evidence="2 3">
    <name type="scientific">Solanum tuberosum</name>
    <name type="common">Potato</name>
    <dbReference type="NCBI Taxonomy" id="4113"/>
    <lineage>
        <taxon>Eukaryota</taxon>
        <taxon>Viridiplantae</taxon>
        <taxon>Streptophyta</taxon>
        <taxon>Embryophyta</taxon>
        <taxon>Tracheophyta</taxon>
        <taxon>Spermatophyta</taxon>
        <taxon>Magnoliopsida</taxon>
        <taxon>eudicotyledons</taxon>
        <taxon>Gunneridae</taxon>
        <taxon>Pentapetalae</taxon>
        <taxon>asterids</taxon>
        <taxon>lamiids</taxon>
        <taxon>Solanales</taxon>
        <taxon>Solanaceae</taxon>
        <taxon>Solanoideae</taxon>
        <taxon>Solaneae</taxon>
        <taxon>Solanum</taxon>
    </lineage>
</organism>
<evidence type="ECO:0000256" key="1">
    <source>
        <dbReference type="SAM" id="MobiDB-lite"/>
    </source>
</evidence>
<accession>A0ABQ7TW91</accession>
<gene>
    <name evidence="2" type="ORF">KY290_037039</name>
</gene>
<feature type="region of interest" description="Disordered" evidence="1">
    <location>
        <begin position="93"/>
        <end position="118"/>
    </location>
</feature>
<sequence>MDDSSPSMRITRGMPLHVNVVDNPPSFSIGLTQDFGVNVGFMEKHKQVQVEQSIEELRSKKKNDPMAIQKVINNAKSSGIKIVEGGSKRKAINIDSKETGSASSELDKSKEHQEHQVV</sequence>